<dbReference type="Proteomes" id="UP001555786">
    <property type="component" value="Unassembled WGS sequence"/>
</dbReference>
<comment type="caution">
    <text evidence="1">The sequence shown here is derived from an EMBL/GenBank/DDBJ whole genome shotgun (WGS) entry which is preliminary data.</text>
</comment>
<proteinExistence type="predicted"/>
<dbReference type="RefSeq" id="WP_311942366.1">
    <property type="nucleotide sequence ID" value="NZ_JAVSCS010000036.1"/>
</dbReference>
<dbReference type="InterPro" id="IPR013078">
    <property type="entry name" value="His_Pase_superF_clade-1"/>
</dbReference>
<dbReference type="EC" id="3.1.3.-" evidence="1"/>
<evidence type="ECO:0000313" key="1">
    <source>
        <dbReference type="EMBL" id="MEW9305300.1"/>
    </source>
</evidence>
<gene>
    <name evidence="1" type="ORF">ABXS05_07120</name>
</gene>
<protein>
    <submittedName>
        <fullName evidence="1">Histidine phosphatase family protein</fullName>
        <ecNumber evidence="1">3.1.3.-</ecNumber>
    </submittedName>
</protein>
<reference evidence="1 2" key="1">
    <citation type="submission" date="2024-07" db="EMBL/GenBank/DDBJ databases">
        <title>Description of Labrys sedimenti sp. nov., isolated from a diclofenac-degrading enrichment culture.</title>
        <authorList>
            <person name="Tancsics A."/>
            <person name="Csepanyi A."/>
        </authorList>
    </citation>
    <scope>NUCLEOTIDE SEQUENCE [LARGE SCALE GENOMIC DNA]</scope>
    <source>
        <strain evidence="1 2">LMG 23578</strain>
    </source>
</reference>
<dbReference type="PIRSF" id="PIRSF000709">
    <property type="entry name" value="6PFK_2-Ptase"/>
    <property type="match status" value="1"/>
</dbReference>
<dbReference type="PANTHER" id="PTHR48100">
    <property type="entry name" value="BROAD-SPECIFICITY PHOSPHATASE YOR283W-RELATED"/>
    <property type="match status" value="1"/>
</dbReference>
<dbReference type="InterPro" id="IPR029033">
    <property type="entry name" value="His_PPase_superfam"/>
</dbReference>
<name>A0ABV3PI36_9HYPH</name>
<dbReference type="PANTHER" id="PTHR48100:SF59">
    <property type="entry name" value="ADENOSYLCOBALAMIN_ALPHA-RIBAZOLE PHOSPHATASE"/>
    <property type="match status" value="1"/>
</dbReference>
<accession>A0ABV3PI36</accession>
<dbReference type="SMART" id="SM00855">
    <property type="entry name" value="PGAM"/>
    <property type="match status" value="1"/>
</dbReference>
<dbReference type="EMBL" id="JBFNQD010000001">
    <property type="protein sequence ID" value="MEW9305300.1"/>
    <property type="molecule type" value="Genomic_DNA"/>
</dbReference>
<keyword evidence="2" id="KW-1185">Reference proteome</keyword>
<sequence>MAPTLYFMRHGETDWNAEARLQGQQDIPLNEAGRKQAAEAGHRLAEILPEPDGLPWLVSPLGRTRETAELARKAIGLPPQRYTTDDRLKELTFGDWEGRTWAELRSVDRNMVKARTADKWAYVPPRGESYAMLHDRIALWLKTVTQDQVVVSHGGVARVLMVLLAGKASAQAAEEPIWQGKLLVFRNKSAEWA</sequence>
<dbReference type="CDD" id="cd07067">
    <property type="entry name" value="HP_PGM_like"/>
    <property type="match status" value="1"/>
</dbReference>
<dbReference type="InterPro" id="IPR050275">
    <property type="entry name" value="PGM_Phosphatase"/>
</dbReference>
<dbReference type="SUPFAM" id="SSF53254">
    <property type="entry name" value="Phosphoglycerate mutase-like"/>
    <property type="match status" value="1"/>
</dbReference>
<organism evidence="1 2">
    <name type="scientific">Labrys neptuniae</name>
    <dbReference type="NCBI Taxonomy" id="376174"/>
    <lineage>
        <taxon>Bacteria</taxon>
        <taxon>Pseudomonadati</taxon>
        <taxon>Pseudomonadota</taxon>
        <taxon>Alphaproteobacteria</taxon>
        <taxon>Hyphomicrobiales</taxon>
        <taxon>Xanthobacteraceae</taxon>
        <taxon>Labrys</taxon>
    </lineage>
</organism>
<dbReference type="Gene3D" id="3.40.50.1240">
    <property type="entry name" value="Phosphoglycerate mutase-like"/>
    <property type="match status" value="1"/>
</dbReference>
<keyword evidence="1" id="KW-0378">Hydrolase</keyword>
<dbReference type="GO" id="GO:0016787">
    <property type="term" value="F:hydrolase activity"/>
    <property type="evidence" value="ECO:0007669"/>
    <property type="project" value="UniProtKB-KW"/>
</dbReference>
<evidence type="ECO:0000313" key="2">
    <source>
        <dbReference type="Proteomes" id="UP001555786"/>
    </source>
</evidence>
<dbReference type="Pfam" id="PF00300">
    <property type="entry name" value="His_Phos_1"/>
    <property type="match status" value="1"/>
</dbReference>